<evidence type="ECO:0000313" key="6">
    <source>
        <dbReference type="Proteomes" id="UP000887568"/>
    </source>
</evidence>
<organism evidence="5 6">
    <name type="scientific">Patiria miniata</name>
    <name type="common">Bat star</name>
    <name type="synonym">Asterina miniata</name>
    <dbReference type="NCBI Taxonomy" id="46514"/>
    <lineage>
        <taxon>Eukaryota</taxon>
        <taxon>Metazoa</taxon>
        <taxon>Echinodermata</taxon>
        <taxon>Eleutherozoa</taxon>
        <taxon>Asterozoa</taxon>
        <taxon>Asteroidea</taxon>
        <taxon>Valvatacea</taxon>
        <taxon>Valvatida</taxon>
        <taxon>Asterinidae</taxon>
        <taxon>Patiria</taxon>
    </lineage>
</organism>
<dbReference type="InterPro" id="IPR020837">
    <property type="entry name" value="Fibrinogen_CS"/>
</dbReference>
<dbReference type="InterPro" id="IPR014716">
    <property type="entry name" value="Fibrinogen_a/b/g_C_1"/>
</dbReference>
<dbReference type="SMART" id="SM00473">
    <property type="entry name" value="PAN_AP"/>
    <property type="match status" value="1"/>
</dbReference>
<dbReference type="OrthoDB" id="6145874at2759"/>
<feature type="domain" description="Apple" evidence="3">
    <location>
        <begin position="23"/>
        <end position="105"/>
    </location>
</feature>
<dbReference type="SMART" id="SM00186">
    <property type="entry name" value="FBG"/>
    <property type="match status" value="1"/>
</dbReference>
<sequence length="322" mass="37245">MDGVGLLIFTICCLVELICTHQCGQLRLYYTAENRALISYILDVKIVKSRVTCVRECAMLPKCLSVNFHEISRRCELCTATRIQSPASFSEVHQSVYIDTFPETNHLSVQHFSSCVDLLDSGFTASGEYTIYPNSFNDGLQVYCDMETDGGGWMVIQRRQNGSVDFYRDWETYRAGFGSLSGEFWIGNDILLNLTKYSGWWRLRIELEDWESNTVWAEYGEFGVQGNLYRVRITDYDINSTLPDSLTWHNKKPFSTYDMDNDGVDPHCAETYGAGWWFGYCTIACLNGRYYHQPKAPYRSGIHWESWKGKYYSMKRSNMKIK</sequence>
<dbReference type="RefSeq" id="XP_038072104.1">
    <property type="nucleotide sequence ID" value="XM_038216176.1"/>
</dbReference>
<dbReference type="EnsemblMetazoa" id="XM_038216176.1">
    <property type="protein sequence ID" value="XP_038072104.1"/>
    <property type="gene ID" value="LOC119740765"/>
</dbReference>
<dbReference type="PROSITE" id="PS51406">
    <property type="entry name" value="FIBRINOGEN_C_2"/>
    <property type="match status" value="1"/>
</dbReference>
<feature type="signal peptide" evidence="2">
    <location>
        <begin position="1"/>
        <end position="20"/>
    </location>
</feature>
<keyword evidence="2" id="KW-0732">Signal</keyword>
<dbReference type="GO" id="GO:0005615">
    <property type="term" value="C:extracellular space"/>
    <property type="evidence" value="ECO:0007669"/>
    <property type="project" value="TreeGrafter"/>
</dbReference>
<dbReference type="PANTHER" id="PTHR19143:SF424">
    <property type="entry name" value="FIBRINOGEN C-TERMINAL DOMAIN-CONTAINING PROTEIN"/>
    <property type="match status" value="1"/>
</dbReference>
<dbReference type="FunFam" id="3.90.215.10:FF:000001">
    <property type="entry name" value="Tenascin isoform 1"/>
    <property type="match status" value="1"/>
</dbReference>
<dbReference type="SUPFAM" id="SSF56496">
    <property type="entry name" value="Fibrinogen C-terminal domain-like"/>
    <property type="match status" value="1"/>
</dbReference>
<dbReference type="InterPro" id="IPR050373">
    <property type="entry name" value="Fibrinogen_C-term_domain"/>
</dbReference>
<feature type="chain" id="PRO_5037734686" description="Fibrinogen C-terminal domain-containing protein" evidence="2">
    <location>
        <begin position="21"/>
        <end position="322"/>
    </location>
</feature>
<keyword evidence="6" id="KW-1185">Reference proteome</keyword>
<evidence type="ECO:0000259" key="3">
    <source>
        <dbReference type="PROSITE" id="PS50948"/>
    </source>
</evidence>
<name>A0A914B7Z6_PATMI</name>
<dbReference type="CDD" id="cd00087">
    <property type="entry name" value="FReD"/>
    <property type="match status" value="1"/>
</dbReference>
<evidence type="ECO:0000313" key="5">
    <source>
        <dbReference type="EnsemblMetazoa" id="XP_038072104.1"/>
    </source>
</evidence>
<dbReference type="Proteomes" id="UP000887568">
    <property type="component" value="Unplaced"/>
</dbReference>
<protein>
    <recommendedName>
        <fullName evidence="7">Fibrinogen C-terminal domain-containing protein</fullName>
    </recommendedName>
</protein>
<dbReference type="PROSITE" id="PS00514">
    <property type="entry name" value="FIBRINOGEN_C_1"/>
    <property type="match status" value="1"/>
</dbReference>
<dbReference type="InterPro" id="IPR003609">
    <property type="entry name" value="Pan_app"/>
</dbReference>
<dbReference type="AlphaFoldDB" id="A0A914B7Z6"/>
<dbReference type="Pfam" id="PF00147">
    <property type="entry name" value="Fibrinogen_C"/>
    <property type="match status" value="1"/>
</dbReference>
<dbReference type="Pfam" id="PF00024">
    <property type="entry name" value="PAN_1"/>
    <property type="match status" value="1"/>
</dbReference>
<evidence type="ECO:0000259" key="4">
    <source>
        <dbReference type="PROSITE" id="PS51406"/>
    </source>
</evidence>
<dbReference type="GeneID" id="119740765"/>
<dbReference type="InterPro" id="IPR036056">
    <property type="entry name" value="Fibrinogen-like_C"/>
</dbReference>
<dbReference type="InterPro" id="IPR002181">
    <property type="entry name" value="Fibrinogen_a/b/g_C_dom"/>
</dbReference>
<dbReference type="PANTHER" id="PTHR19143">
    <property type="entry name" value="FIBRINOGEN/TENASCIN/ANGIOPOEITIN"/>
    <property type="match status" value="1"/>
</dbReference>
<evidence type="ECO:0008006" key="7">
    <source>
        <dbReference type="Google" id="ProtNLM"/>
    </source>
</evidence>
<feature type="domain" description="Fibrinogen C-terminal" evidence="4">
    <location>
        <begin position="106"/>
        <end position="322"/>
    </location>
</feature>
<evidence type="ECO:0000256" key="2">
    <source>
        <dbReference type="SAM" id="SignalP"/>
    </source>
</evidence>
<reference evidence="5" key="1">
    <citation type="submission" date="2022-11" db="UniProtKB">
        <authorList>
            <consortium name="EnsemblMetazoa"/>
        </authorList>
    </citation>
    <scope>IDENTIFICATION</scope>
</reference>
<accession>A0A914B7Z6</accession>
<proteinExistence type="predicted"/>
<dbReference type="Gene3D" id="3.90.215.10">
    <property type="entry name" value="Gamma Fibrinogen, chain A, domain 1"/>
    <property type="match status" value="1"/>
</dbReference>
<keyword evidence="1" id="KW-1015">Disulfide bond</keyword>
<dbReference type="NCBIfam" id="NF040941">
    <property type="entry name" value="GGGWT_bact"/>
    <property type="match status" value="1"/>
</dbReference>
<dbReference type="OMA" id="CVRECAM"/>
<evidence type="ECO:0000256" key="1">
    <source>
        <dbReference type="ARBA" id="ARBA00023157"/>
    </source>
</evidence>
<dbReference type="PROSITE" id="PS50948">
    <property type="entry name" value="PAN"/>
    <property type="match status" value="1"/>
</dbReference>